<reference evidence="3" key="1">
    <citation type="submission" date="2025-08" db="UniProtKB">
        <authorList>
            <consortium name="RefSeq"/>
        </authorList>
    </citation>
    <scope>IDENTIFICATION</scope>
    <source>
        <tissue evidence="3">Gonads</tissue>
    </source>
</reference>
<feature type="transmembrane region" description="Helical" evidence="1">
    <location>
        <begin position="172"/>
        <end position="191"/>
    </location>
</feature>
<sequence>MERMPERLYKTLTVTLVLLEGTLYCGSLQGWPALVYIFKDSHLYSHLCSNSTAAVISRYNRSYGEDFDVRISHECPEQEEMLNLVFTVAIFMQVLMPLLGYIYDHCGTACVRAVSIAFSAGGLILMALSRPGLEWVLFPGASCHFVGGAMLLSTDMTMPLLFPTRKSTLRSLLNGVANMSAFSLLLVKLAYDNGIAYRWSLIFFAALTCLIAVPTTLILPPRHYVHSGSDVTFDDSDVKQNGGHDKKDSDNKWDFCLSSSSFCRCLSTETVGRGTEKKFGKGEGDRSRDLKAIEGLLTEKRSSENTNGGHTDWKEKDMEEKMTFVGNSKSNKTTMSFVSILKQPMFWWSELWFAGNLLLVMMYFGSFNSVVDYRSNQNIEQVSLYTNAVGYVQVAISIPSAALVGYLVDRQQEVGDGRADPKTFVPSFLITSVSGLLVWILCAIPNLEIQFAAMMLHCVLRSSAFGVFTAFIAYAFPIKHFGKAYTVQRALMALFCGLQFPLFYWLKNDLESDPLYFSLVMIGISCLTFSLPAYVVWRKNNVNTEMDSHSQKLKAMGLDVVK</sequence>
<keyword evidence="1" id="KW-1133">Transmembrane helix</keyword>
<accession>A0A1S3J502</accession>
<name>A0A1S3J502_LINAN</name>
<dbReference type="InterPro" id="IPR027197">
    <property type="entry name" value="SLC43A3"/>
</dbReference>
<evidence type="ECO:0000313" key="2">
    <source>
        <dbReference type="Proteomes" id="UP000085678"/>
    </source>
</evidence>
<dbReference type="RefSeq" id="XP_013404919.1">
    <property type="nucleotide sequence ID" value="XM_013549465.1"/>
</dbReference>
<keyword evidence="2" id="KW-1185">Reference proteome</keyword>
<feature type="transmembrane region" description="Helical" evidence="1">
    <location>
        <begin position="384"/>
        <end position="408"/>
    </location>
</feature>
<dbReference type="InterPro" id="IPR036259">
    <property type="entry name" value="MFS_trans_sf"/>
</dbReference>
<dbReference type="InParanoid" id="A0A1S3J502"/>
<dbReference type="InterPro" id="IPR011701">
    <property type="entry name" value="MFS"/>
</dbReference>
<feature type="transmembrane region" description="Helical" evidence="1">
    <location>
        <begin position="459"/>
        <end position="478"/>
    </location>
</feature>
<feature type="transmembrane region" description="Helical" evidence="1">
    <location>
        <begin position="81"/>
        <end position="103"/>
    </location>
</feature>
<feature type="transmembrane region" description="Helical" evidence="1">
    <location>
        <begin position="428"/>
        <end position="447"/>
    </location>
</feature>
<keyword evidence="1" id="KW-0472">Membrane</keyword>
<protein>
    <submittedName>
        <fullName evidence="3">Solute carrier family 43 member 3</fullName>
    </submittedName>
</protein>
<dbReference type="Gene3D" id="1.20.1250.20">
    <property type="entry name" value="MFS general substrate transporter like domains"/>
    <property type="match status" value="1"/>
</dbReference>
<dbReference type="KEGG" id="lak:106169838"/>
<dbReference type="OrthoDB" id="330047at2759"/>
<dbReference type="Pfam" id="PF07690">
    <property type="entry name" value="MFS_1"/>
    <property type="match status" value="1"/>
</dbReference>
<gene>
    <name evidence="3" type="primary">LOC106169838</name>
</gene>
<dbReference type="PANTHER" id="PTHR20765:SF1">
    <property type="entry name" value="EQUILIBRATIVE NUCLEOBASE TRANSPORTER 1"/>
    <property type="match status" value="1"/>
</dbReference>
<feature type="transmembrane region" description="Helical" evidence="1">
    <location>
        <begin position="345"/>
        <end position="364"/>
    </location>
</feature>
<proteinExistence type="predicted"/>
<dbReference type="GeneID" id="106169838"/>
<organism evidence="2 3">
    <name type="scientific">Lingula anatina</name>
    <name type="common">Brachiopod</name>
    <name type="synonym">Lingula unguis</name>
    <dbReference type="NCBI Taxonomy" id="7574"/>
    <lineage>
        <taxon>Eukaryota</taxon>
        <taxon>Metazoa</taxon>
        <taxon>Spiralia</taxon>
        <taxon>Lophotrochozoa</taxon>
        <taxon>Brachiopoda</taxon>
        <taxon>Linguliformea</taxon>
        <taxon>Lingulata</taxon>
        <taxon>Lingulida</taxon>
        <taxon>Linguloidea</taxon>
        <taxon>Lingulidae</taxon>
        <taxon>Lingula</taxon>
    </lineage>
</organism>
<dbReference type="GO" id="GO:0022857">
    <property type="term" value="F:transmembrane transporter activity"/>
    <property type="evidence" value="ECO:0007669"/>
    <property type="project" value="InterPro"/>
</dbReference>
<evidence type="ECO:0000313" key="3">
    <source>
        <dbReference type="RefSeq" id="XP_013404919.1"/>
    </source>
</evidence>
<dbReference type="PANTHER" id="PTHR20765">
    <property type="entry name" value="SOLUTE CARRIER FAMILY 43 MEMBER 3-RELATED"/>
    <property type="match status" value="1"/>
</dbReference>
<evidence type="ECO:0000256" key="1">
    <source>
        <dbReference type="SAM" id="Phobius"/>
    </source>
</evidence>
<feature type="transmembrane region" description="Helical" evidence="1">
    <location>
        <begin position="518"/>
        <end position="537"/>
    </location>
</feature>
<dbReference type="SUPFAM" id="SSF103473">
    <property type="entry name" value="MFS general substrate transporter"/>
    <property type="match status" value="1"/>
</dbReference>
<dbReference type="AlphaFoldDB" id="A0A1S3J502"/>
<dbReference type="Proteomes" id="UP000085678">
    <property type="component" value="Unplaced"/>
</dbReference>
<feature type="transmembrane region" description="Helical" evidence="1">
    <location>
        <begin position="110"/>
        <end position="129"/>
    </location>
</feature>
<feature type="transmembrane region" description="Helical" evidence="1">
    <location>
        <begin position="197"/>
        <end position="219"/>
    </location>
</feature>
<keyword evidence="1" id="KW-0812">Transmembrane</keyword>